<evidence type="ECO:0000313" key="6">
    <source>
        <dbReference type="Proteomes" id="UP000010467"/>
    </source>
</evidence>
<dbReference type="SUPFAM" id="SSF53850">
    <property type="entry name" value="Periplasmic binding protein-like II"/>
    <property type="match status" value="1"/>
</dbReference>
<dbReference type="InterPro" id="IPR006059">
    <property type="entry name" value="SBP"/>
</dbReference>
<dbReference type="KEGG" id="dpd:Deipe_4180"/>
<dbReference type="RefSeq" id="WP_015231446.1">
    <property type="nucleotide sequence ID" value="NC_019789.1"/>
</dbReference>
<protein>
    <submittedName>
        <fullName evidence="5">ABC-type sugar transport system, periplasmic component</fullName>
    </submittedName>
</protein>
<keyword evidence="5" id="KW-0762">Sugar transport</keyword>
<dbReference type="Pfam" id="PF01547">
    <property type="entry name" value="SBP_bac_1"/>
    <property type="match status" value="1"/>
</dbReference>
<name>L0A904_DEIPD</name>
<dbReference type="PANTHER" id="PTHR30061">
    <property type="entry name" value="MALTOSE-BINDING PERIPLASMIC PROTEIN"/>
    <property type="match status" value="1"/>
</dbReference>
<dbReference type="HOGENOM" id="CLU_031285_12_3_0"/>
<proteinExistence type="inferred from homology"/>
<dbReference type="PROSITE" id="PS01037">
    <property type="entry name" value="SBP_BACTERIAL_1"/>
    <property type="match status" value="1"/>
</dbReference>
<gene>
    <name evidence="5" type="ordered locus">Deipe_4180</name>
</gene>
<organism evidence="5 6">
    <name type="scientific">Deinococcus peraridilitoris (strain DSM 19664 / LMG 22246 / CIP 109416 / KR-200)</name>
    <dbReference type="NCBI Taxonomy" id="937777"/>
    <lineage>
        <taxon>Bacteria</taxon>
        <taxon>Thermotogati</taxon>
        <taxon>Deinococcota</taxon>
        <taxon>Deinococci</taxon>
        <taxon>Deinococcales</taxon>
        <taxon>Deinococcaceae</taxon>
        <taxon>Deinococcus</taxon>
    </lineage>
</organism>
<dbReference type="EMBL" id="CP003383">
    <property type="protein sequence ID" value="AFZ69545.1"/>
    <property type="molecule type" value="Genomic_DNA"/>
</dbReference>
<dbReference type="GO" id="GO:0055085">
    <property type="term" value="P:transmembrane transport"/>
    <property type="evidence" value="ECO:0007669"/>
    <property type="project" value="InterPro"/>
</dbReference>
<evidence type="ECO:0000256" key="4">
    <source>
        <dbReference type="SAM" id="SignalP"/>
    </source>
</evidence>
<dbReference type="GO" id="GO:0042956">
    <property type="term" value="P:maltodextrin transmembrane transport"/>
    <property type="evidence" value="ECO:0007669"/>
    <property type="project" value="TreeGrafter"/>
</dbReference>
<dbReference type="PANTHER" id="PTHR30061:SF50">
    <property type="entry name" value="MALTOSE_MALTODEXTRIN-BINDING PERIPLASMIC PROTEIN"/>
    <property type="match status" value="1"/>
</dbReference>
<feature type="signal peptide" evidence="4">
    <location>
        <begin position="1"/>
        <end position="18"/>
    </location>
</feature>
<dbReference type="PATRIC" id="fig|937777.3.peg.4208"/>
<dbReference type="GO" id="GO:0015768">
    <property type="term" value="P:maltose transport"/>
    <property type="evidence" value="ECO:0007669"/>
    <property type="project" value="TreeGrafter"/>
</dbReference>
<keyword evidence="6" id="KW-1185">Reference proteome</keyword>
<keyword evidence="3 4" id="KW-0732">Signal</keyword>
<dbReference type="GO" id="GO:0055052">
    <property type="term" value="C:ATP-binding cassette (ABC) transporter complex, substrate-binding subunit-containing"/>
    <property type="evidence" value="ECO:0007669"/>
    <property type="project" value="TreeGrafter"/>
</dbReference>
<feature type="chain" id="PRO_5003939659" evidence="4">
    <location>
        <begin position="19"/>
        <end position="405"/>
    </location>
</feature>
<dbReference type="InterPro" id="IPR006061">
    <property type="entry name" value="SBP_1_CS"/>
</dbReference>
<evidence type="ECO:0000256" key="1">
    <source>
        <dbReference type="ARBA" id="ARBA00008520"/>
    </source>
</evidence>
<dbReference type="GO" id="GO:1901982">
    <property type="term" value="F:maltose binding"/>
    <property type="evidence" value="ECO:0007669"/>
    <property type="project" value="TreeGrafter"/>
</dbReference>
<reference evidence="6" key="1">
    <citation type="submission" date="2012-03" db="EMBL/GenBank/DDBJ databases">
        <title>Complete sequence of plasmid 1 of Deinococcus peraridilitoris DSM 19664.</title>
        <authorList>
            <person name="Lucas S."/>
            <person name="Copeland A."/>
            <person name="Lapidus A."/>
            <person name="Glavina del Rio T."/>
            <person name="Dalin E."/>
            <person name="Tice H."/>
            <person name="Bruce D."/>
            <person name="Goodwin L."/>
            <person name="Pitluck S."/>
            <person name="Peters L."/>
            <person name="Mikhailova N."/>
            <person name="Lu M."/>
            <person name="Kyrpides N."/>
            <person name="Mavromatis K."/>
            <person name="Ivanova N."/>
            <person name="Brettin T."/>
            <person name="Detter J.C."/>
            <person name="Han C."/>
            <person name="Larimer F."/>
            <person name="Land M."/>
            <person name="Hauser L."/>
            <person name="Markowitz V."/>
            <person name="Cheng J.-F."/>
            <person name="Hugenholtz P."/>
            <person name="Woyke T."/>
            <person name="Wu D."/>
            <person name="Pukall R."/>
            <person name="Steenblock K."/>
            <person name="Brambilla E."/>
            <person name="Klenk H.-P."/>
            <person name="Eisen J.A."/>
        </authorList>
    </citation>
    <scope>NUCLEOTIDE SEQUENCE [LARGE SCALE GENOMIC DNA]</scope>
    <source>
        <strain evidence="6">DSM 19664 / LMG 22246 / CIP 109416 / KR-200</strain>
        <plasmid evidence="6">Plasmid pDEIPE01</plasmid>
    </source>
</reference>
<geneLocation type="plasmid" evidence="5 6">
    <name>pDEIPE01</name>
</geneLocation>
<evidence type="ECO:0000256" key="3">
    <source>
        <dbReference type="ARBA" id="ARBA00022729"/>
    </source>
</evidence>
<evidence type="ECO:0000256" key="2">
    <source>
        <dbReference type="ARBA" id="ARBA00022448"/>
    </source>
</evidence>
<accession>L0A904</accession>
<comment type="similarity">
    <text evidence="1">Belongs to the bacterial solute-binding protein 1 family.</text>
</comment>
<evidence type="ECO:0000313" key="5">
    <source>
        <dbReference type="EMBL" id="AFZ69545.1"/>
    </source>
</evidence>
<sequence length="405" mass="45142">MKKLLLITSFLFVSSAVAQTTLSLWSWRTEDRAAYEQLIKDFERKNPDIKVNFIPYEATSYNTVLSTALAGGKGPDLMMVRAYGGLEQLAKAGYLEPITNKFPDLKNFSAESLAAQTLRADKQLYAVPFATQTLGLFYNKSLFDKLKLQAPRTWNDLTNAGEKLKAAGYIPFANGTKDAWQGEIMMGVFGPNIYGQDFYQDIVNARTDFEDPRFVNAIRKLQELKPLMPQGFTAVDYTTAQQLFTSERAAMFAGGSFEIANFRKQNPNLKFAFVPAPTLKSGDPRMVSLFGDGGYAVNAKSPNKKAALKFLEYTASRQFGQKFTDLLANVSPMQGVVPSDPMVRQVMQYNKSASPYIMLVNFRYNDPTGSTLLQQALQKAFAGDMTPEQAARHVTQGMSGYFKKK</sequence>
<dbReference type="Proteomes" id="UP000010467">
    <property type="component" value="Plasmid pDEIPE01"/>
</dbReference>
<keyword evidence="2" id="KW-0813">Transport</keyword>
<keyword evidence="5" id="KW-0614">Plasmid</keyword>
<dbReference type="OrthoDB" id="9795467at2"/>
<dbReference type="Gene3D" id="3.40.190.10">
    <property type="entry name" value="Periplasmic binding protein-like II"/>
    <property type="match status" value="2"/>
</dbReference>
<dbReference type="AlphaFoldDB" id="L0A904"/>